<feature type="transmembrane region" description="Helical" evidence="1">
    <location>
        <begin position="12"/>
        <end position="32"/>
    </location>
</feature>
<protein>
    <recommendedName>
        <fullName evidence="2">Regulatory protein YycH domain-containing protein</fullName>
    </recommendedName>
</protein>
<evidence type="ECO:0000256" key="1">
    <source>
        <dbReference type="SAM" id="Phobius"/>
    </source>
</evidence>
<keyword evidence="1" id="KW-1133">Transmembrane helix</keyword>
<dbReference type="InterPro" id="IPR009996">
    <property type="entry name" value="YycH"/>
</dbReference>
<evidence type="ECO:0000259" key="2">
    <source>
        <dbReference type="Pfam" id="PF07435"/>
    </source>
</evidence>
<accession>A0A268NW19</accession>
<dbReference type="CDD" id="cd15787">
    <property type="entry name" value="YycH_N"/>
    <property type="match status" value="1"/>
</dbReference>
<evidence type="ECO:0000313" key="4">
    <source>
        <dbReference type="Proteomes" id="UP000216207"/>
    </source>
</evidence>
<reference evidence="3 4" key="1">
    <citation type="submission" date="2017-07" db="EMBL/GenBank/DDBJ databases">
        <title>Isolation and whole genome analysis of endospore-forming bacteria from heroin.</title>
        <authorList>
            <person name="Kalinowski J."/>
            <person name="Ahrens B."/>
            <person name="Al-Dilaimi A."/>
            <person name="Winkler A."/>
            <person name="Wibberg D."/>
            <person name="Schleenbecker U."/>
            <person name="Ruckert C."/>
            <person name="Wolfel R."/>
            <person name="Grass G."/>
        </authorList>
    </citation>
    <scope>NUCLEOTIDE SEQUENCE [LARGE SCALE GENOMIC DNA]</scope>
    <source>
        <strain evidence="3 4">7539</strain>
    </source>
</reference>
<keyword evidence="1" id="KW-0472">Membrane</keyword>
<dbReference type="Pfam" id="PF07435">
    <property type="entry name" value="YycH"/>
    <property type="match status" value="1"/>
</dbReference>
<evidence type="ECO:0000313" key="3">
    <source>
        <dbReference type="EMBL" id="PAE87235.1"/>
    </source>
</evidence>
<keyword evidence="1" id="KW-0812">Transmembrane</keyword>
<name>A0A268NW19_SHOCL</name>
<proteinExistence type="predicted"/>
<feature type="domain" description="Regulatory protein YycH" evidence="2">
    <location>
        <begin position="10"/>
        <end position="443"/>
    </location>
</feature>
<organism evidence="3 4">
    <name type="scientific">Shouchella clausii</name>
    <name type="common">Alkalihalobacillus clausii</name>
    <dbReference type="NCBI Taxonomy" id="79880"/>
    <lineage>
        <taxon>Bacteria</taxon>
        <taxon>Bacillati</taxon>
        <taxon>Bacillota</taxon>
        <taxon>Bacilli</taxon>
        <taxon>Bacillales</taxon>
        <taxon>Bacillaceae</taxon>
        <taxon>Shouchella</taxon>
    </lineage>
</organism>
<dbReference type="Gene3D" id="3.30.310.160">
    <property type="entry name" value="YycH protein, domain 2"/>
    <property type="match status" value="1"/>
</dbReference>
<dbReference type="AlphaFoldDB" id="A0A268NW19"/>
<sequence length="449" mass="51159">MQRRNNVRYEQFKTVALIALIGLSLFFTYQLWTFQPNIEALEDSSNVQTEEMFGTERDPVELIAPEQIVLHSSEGTYALVKNGSSYFSHVVEQLFAEGQLQSINRDYEDISAVSGIELIFPDAVPKEFVLKQFGIEQEDFRFNLNAIDRMFVYVSPYDGGVNIQFASLENESLFTVGSAMDPDFLTDLLESGEEADIEEAVIVKQKDDDNKLLQNRLYVSTEPQKVREKQYELARLDIGQINQRLFSGASDVPRQNQLDGQNVYTDGSRIVTIDQRLQYLSYSYPFAADGIDTNNRHIIETAAEFVNLNGGWTDDYKAISWAARENSETVDFRMMIDGIPVFGRSNSDNKDRMKITVSRSGTQVIQFERPLFHLVGAPLQDPEVEVPSGEAAAEALKAATSVNWDDVTDIRLGYRADMENNSNANFVPTWYYESQNTWKRVPFDEEYKQ</sequence>
<dbReference type="Proteomes" id="UP000216207">
    <property type="component" value="Unassembled WGS sequence"/>
</dbReference>
<dbReference type="InterPro" id="IPR042274">
    <property type="entry name" value="YycH/YycI_2"/>
</dbReference>
<comment type="caution">
    <text evidence="3">The sequence shown here is derived from an EMBL/GenBank/DDBJ whole genome shotgun (WGS) entry which is preliminary data.</text>
</comment>
<gene>
    <name evidence="3" type="ORF">CHH72_19745</name>
</gene>
<dbReference type="EMBL" id="NPCC01000038">
    <property type="protein sequence ID" value="PAE87235.1"/>
    <property type="molecule type" value="Genomic_DNA"/>
</dbReference>